<sequence>MVKKQGQNALGRQHSRMRLPHINDENLPHASGYHGYIKA</sequence>
<feature type="compositionally biased region" description="Polar residues" evidence="1">
    <location>
        <begin position="1"/>
        <end position="10"/>
    </location>
</feature>
<evidence type="ECO:0000313" key="2">
    <source>
        <dbReference type="EMBL" id="GCB02300.1"/>
    </source>
</evidence>
<organism evidence="2 3">
    <name type="scientific">Sulfuriferula multivorans</name>
    <dbReference type="NCBI Taxonomy" id="1559896"/>
    <lineage>
        <taxon>Bacteria</taxon>
        <taxon>Pseudomonadati</taxon>
        <taxon>Pseudomonadota</taxon>
        <taxon>Betaproteobacteria</taxon>
        <taxon>Nitrosomonadales</taxon>
        <taxon>Sulfuricellaceae</taxon>
        <taxon>Sulfuriferula</taxon>
    </lineage>
</organism>
<dbReference type="AlphaFoldDB" id="A0A401K037"/>
<comment type="caution">
    <text evidence="2">The sequence shown here is derived from an EMBL/GenBank/DDBJ whole genome shotgun (WGS) entry which is preliminary data.</text>
</comment>
<evidence type="ECO:0000313" key="3">
    <source>
        <dbReference type="Proteomes" id="UP000286806"/>
    </source>
</evidence>
<keyword evidence="3" id="KW-1185">Reference proteome</keyword>
<protein>
    <submittedName>
        <fullName evidence="2">Uncharacterized protein</fullName>
    </submittedName>
</protein>
<name>A0A401K037_9PROT</name>
<dbReference type="EMBL" id="BGOW01000047">
    <property type="protein sequence ID" value="GCB02300.1"/>
    <property type="molecule type" value="Genomic_DNA"/>
</dbReference>
<reference evidence="2 3" key="1">
    <citation type="journal article" date="2019" name="Front. Microbiol.">
        <title>Genomes of Neutrophilic Sulfur-Oxidizing Chemolithoautotrophs Representing 9 Proteobacterial Species From 8 Genera.</title>
        <authorList>
            <person name="Watanabe T."/>
            <person name="Kojima H."/>
            <person name="Umezawa K."/>
            <person name="Hori C."/>
            <person name="Takasuka T.E."/>
            <person name="Kato Y."/>
            <person name="Fukui M."/>
        </authorList>
    </citation>
    <scope>NUCLEOTIDE SEQUENCE [LARGE SCALE GENOMIC DNA]</scope>
    <source>
        <strain evidence="2 3">TTN</strain>
    </source>
</reference>
<feature type="region of interest" description="Disordered" evidence="1">
    <location>
        <begin position="1"/>
        <end position="39"/>
    </location>
</feature>
<accession>A0A401K037</accession>
<proteinExistence type="predicted"/>
<gene>
    <name evidence="2" type="ORF">SFMTTN_3408</name>
</gene>
<dbReference type="Proteomes" id="UP000286806">
    <property type="component" value="Unassembled WGS sequence"/>
</dbReference>
<evidence type="ECO:0000256" key="1">
    <source>
        <dbReference type="SAM" id="MobiDB-lite"/>
    </source>
</evidence>